<feature type="region of interest" description="Disordered" evidence="1">
    <location>
        <begin position="20"/>
        <end position="63"/>
    </location>
</feature>
<proteinExistence type="predicted"/>
<protein>
    <submittedName>
        <fullName evidence="2">Uncharacterized protein</fullName>
    </submittedName>
</protein>
<reference evidence="2 3" key="1">
    <citation type="journal article" date="2023" name="bioRxiv">
        <title>High-quality genome assemblies of four members of thePodospora anserinaspecies complex.</title>
        <authorList>
            <person name="Ament-Velasquez S.L."/>
            <person name="Vogan A.A."/>
            <person name="Wallerman O."/>
            <person name="Hartmann F."/>
            <person name="Gautier V."/>
            <person name="Silar P."/>
            <person name="Giraud T."/>
            <person name="Johannesson H."/>
        </authorList>
    </citation>
    <scope>NUCLEOTIDE SEQUENCE [LARGE SCALE GENOMIC DNA]</scope>
    <source>
        <strain evidence="2 3">CBS 112042</strain>
    </source>
</reference>
<name>A0ABR0FHV7_9PEZI</name>
<organism evidence="2 3">
    <name type="scientific">Podospora bellae-mahoneyi</name>
    <dbReference type="NCBI Taxonomy" id="2093777"/>
    <lineage>
        <taxon>Eukaryota</taxon>
        <taxon>Fungi</taxon>
        <taxon>Dikarya</taxon>
        <taxon>Ascomycota</taxon>
        <taxon>Pezizomycotina</taxon>
        <taxon>Sordariomycetes</taxon>
        <taxon>Sordariomycetidae</taxon>
        <taxon>Sordariales</taxon>
        <taxon>Podosporaceae</taxon>
        <taxon>Podospora</taxon>
    </lineage>
</organism>
<accession>A0ABR0FHV7</accession>
<dbReference type="EMBL" id="JAFFGZ010000007">
    <property type="protein sequence ID" value="KAK4642640.1"/>
    <property type="molecule type" value="Genomic_DNA"/>
</dbReference>
<gene>
    <name evidence="2" type="ORF">QC761_0086600</name>
</gene>
<evidence type="ECO:0000313" key="2">
    <source>
        <dbReference type="EMBL" id="KAK4642640.1"/>
    </source>
</evidence>
<evidence type="ECO:0000256" key="1">
    <source>
        <dbReference type="SAM" id="MobiDB-lite"/>
    </source>
</evidence>
<feature type="compositionally biased region" description="Basic and acidic residues" evidence="1">
    <location>
        <begin position="26"/>
        <end position="58"/>
    </location>
</feature>
<dbReference type="GeneID" id="87892246"/>
<evidence type="ECO:0000313" key="3">
    <source>
        <dbReference type="Proteomes" id="UP001322138"/>
    </source>
</evidence>
<dbReference type="Proteomes" id="UP001322138">
    <property type="component" value="Unassembled WGS sequence"/>
</dbReference>
<keyword evidence="3" id="KW-1185">Reference proteome</keyword>
<dbReference type="RefSeq" id="XP_062731616.1">
    <property type="nucleotide sequence ID" value="XM_062872917.1"/>
</dbReference>
<comment type="caution">
    <text evidence="2">The sequence shown here is derived from an EMBL/GenBank/DDBJ whole genome shotgun (WGS) entry which is preliminary data.</text>
</comment>
<sequence>MSSMILPEEEERLRRIARIAEQSATAERKRYEEAKAQREKEERERQERERAAQEREESASLSGMCARDNQFSLLLPGALQSHLGQQIMDPQ</sequence>